<name>A0A814VRC9_9BILA</name>
<keyword evidence="4" id="KW-1185">Reference proteome</keyword>
<keyword evidence="1" id="KW-0812">Transmembrane</keyword>
<dbReference type="OrthoDB" id="10016658at2759"/>
<evidence type="ECO:0000256" key="1">
    <source>
        <dbReference type="SAM" id="Phobius"/>
    </source>
</evidence>
<organism evidence="2 5">
    <name type="scientific">Adineta steineri</name>
    <dbReference type="NCBI Taxonomy" id="433720"/>
    <lineage>
        <taxon>Eukaryota</taxon>
        <taxon>Metazoa</taxon>
        <taxon>Spiralia</taxon>
        <taxon>Gnathifera</taxon>
        <taxon>Rotifera</taxon>
        <taxon>Eurotatoria</taxon>
        <taxon>Bdelloidea</taxon>
        <taxon>Adinetida</taxon>
        <taxon>Adinetidae</taxon>
        <taxon>Adineta</taxon>
    </lineage>
</organism>
<proteinExistence type="predicted"/>
<evidence type="ECO:0000313" key="2">
    <source>
        <dbReference type="EMBL" id="CAF1188954.1"/>
    </source>
</evidence>
<evidence type="ECO:0000313" key="5">
    <source>
        <dbReference type="Proteomes" id="UP000663877"/>
    </source>
</evidence>
<evidence type="ECO:0000313" key="4">
    <source>
        <dbReference type="Proteomes" id="UP000663832"/>
    </source>
</evidence>
<dbReference type="Proteomes" id="UP000663832">
    <property type="component" value="Unassembled WGS sequence"/>
</dbReference>
<evidence type="ECO:0000313" key="3">
    <source>
        <dbReference type="EMBL" id="CAF1455740.1"/>
    </source>
</evidence>
<dbReference type="EMBL" id="CAJNOI010000215">
    <property type="protein sequence ID" value="CAF1188954.1"/>
    <property type="molecule type" value="Genomic_DNA"/>
</dbReference>
<keyword evidence="1" id="KW-1133">Transmembrane helix</keyword>
<dbReference type="EMBL" id="CAJNOM010000470">
    <property type="protein sequence ID" value="CAF1455740.1"/>
    <property type="molecule type" value="Genomic_DNA"/>
</dbReference>
<reference evidence="2" key="1">
    <citation type="submission" date="2021-02" db="EMBL/GenBank/DDBJ databases">
        <authorList>
            <person name="Nowell W R."/>
        </authorList>
    </citation>
    <scope>NUCLEOTIDE SEQUENCE</scope>
</reference>
<accession>A0A814VRC9</accession>
<dbReference type="AlphaFoldDB" id="A0A814VRC9"/>
<keyword evidence="1" id="KW-0472">Membrane</keyword>
<protein>
    <submittedName>
        <fullName evidence="2">Uncharacterized protein</fullName>
    </submittedName>
</protein>
<gene>
    <name evidence="2" type="ORF">BJG266_LOCUS26218</name>
    <name evidence="3" type="ORF">QVE165_LOCUS40596</name>
</gene>
<feature type="transmembrane region" description="Helical" evidence="1">
    <location>
        <begin position="20"/>
        <end position="43"/>
    </location>
</feature>
<comment type="caution">
    <text evidence="2">The sequence shown here is derived from an EMBL/GenBank/DDBJ whole genome shotgun (WGS) entry which is preliminary data.</text>
</comment>
<sequence>MHINICLVSPVVVGSTAPDIMLSEIILILFVLAIWLSAIGFCLNQYKSLRRLETQAHYCIDRKDPLNIGDIKIVAREQDSIIYKKKRYSTLLDPNLTHPNLQAMHYVQQYLPKRPITTTAPTLSALVIDENDLTCKIPLSATTGFHSSIHTPLNTHDEETEYETLIPNSKTNTESSIYNRNISNFAHKEHARHSTALTIPCISIANSLHSSWNTSQMYDASCSAQLLSVPINSLRANRHSDGNISLPVPHMNQNNPQHFNEQLLDPRLIPDTVRRSLLALHRESQENINLFKRKDKTQSENDVHGALTPWKMKMISKLKHTHPQLEQTSRPHANTLSILPYRLHYNNYDRYPLENIPAVNNEYQNTRSIQQHYSISTTPSIRRSLKNYPKFSTQSTSESEGTQGELATFTSFYIPTNDDKLTETIIELTEKTP</sequence>
<dbReference type="Proteomes" id="UP000663877">
    <property type="component" value="Unassembled WGS sequence"/>
</dbReference>